<evidence type="ECO:0000313" key="2">
    <source>
        <dbReference type="Proteomes" id="UP000557566"/>
    </source>
</evidence>
<evidence type="ECO:0000313" key="1">
    <source>
        <dbReference type="EMBL" id="KAF4504994.1"/>
    </source>
</evidence>
<sequence length="302" mass="33430">MADESVCEATGKPRWLSYLENNLLDDVDVDNDQRAILAVFRVMLEAPAGDASAVASTSQKIVQYYHGEFLGNSEQVQSWTDRGVMVYINEVAGLALELAAEVLFPGPEHDKLARFFIAIRDAGPQAFGIKEQDPSFELYDTAVGTAVEEYWNRCQVPNRETDADFKTRCEESISIAALFAKFLEADMLTPRIIQFAAILLGEALGTAGDKGWKPTTQLGKWCQVAIAMPYILISGEAVAHHVRSPAAKPLVYPCGREDWKAWIAAFQRLAETLPEEAEWGLKEDAKKACEKMQVLLPESAIE</sequence>
<dbReference type="EMBL" id="JAAVMX010000008">
    <property type="protein sequence ID" value="KAF4504994.1"/>
    <property type="molecule type" value="Genomic_DNA"/>
</dbReference>
<protein>
    <submittedName>
        <fullName evidence="1">Uncharacterized protein</fullName>
    </submittedName>
</protein>
<comment type="caution">
    <text evidence="1">The sequence shown here is derived from an EMBL/GenBank/DDBJ whole genome shotgun (WGS) entry which is preliminary data.</text>
</comment>
<reference evidence="1 2" key="1">
    <citation type="journal article" date="2020" name="Genome Biol. Evol.">
        <title>A new high-quality draft genome assembly of the Chinese cordyceps Ophiocordyceps sinensis.</title>
        <authorList>
            <person name="Shu R."/>
            <person name="Zhang J."/>
            <person name="Meng Q."/>
            <person name="Zhang H."/>
            <person name="Zhou G."/>
            <person name="Li M."/>
            <person name="Wu P."/>
            <person name="Zhao Y."/>
            <person name="Chen C."/>
            <person name="Qin Q."/>
        </authorList>
    </citation>
    <scope>NUCLEOTIDE SEQUENCE [LARGE SCALE GENOMIC DNA]</scope>
    <source>
        <strain evidence="1 2">IOZ07</strain>
    </source>
</reference>
<gene>
    <name evidence="1" type="ORF">G6O67_006993</name>
</gene>
<proteinExistence type="predicted"/>
<dbReference type="Proteomes" id="UP000557566">
    <property type="component" value="Unassembled WGS sequence"/>
</dbReference>
<keyword evidence="2" id="KW-1185">Reference proteome</keyword>
<organism evidence="1 2">
    <name type="scientific">Ophiocordyceps sinensis</name>
    <dbReference type="NCBI Taxonomy" id="72228"/>
    <lineage>
        <taxon>Eukaryota</taxon>
        <taxon>Fungi</taxon>
        <taxon>Dikarya</taxon>
        <taxon>Ascomycota</taxon>
        <taxon>Pezizomycotina</taxon>
        <taxon>Sordariomycetes</taxon>
        <taxon>Hypocreomycetidae</taxon>
        <taxon>Hypocreales</taxon>
        <taxon>Ophiocordycipitaceae</taxon>
        <taxon>Ophiocordyceps</taxon>
    </lineage>
</organism>
<dbReference type="AlphaFoldDB" id="A0A8H4LSX1"/>
<name>A0A8H4LSX1_9HYPO</name>
<dbReference type="OrthoDB" id="5075004at2759"/>
<accession>A0A8H4LSX1</accession>